<dbReference type="EMBL" id="KB467854">
    <property type="protein sequence ID" value="PCH35580.1"/>
    <property type="molecule type" value="Genomic_DNA"/>
</dbReference>
<proteinExistence type="predicted"/>
<feature type="region of interest" description="Disordered" evidence="1">
    <location>
        <begin position="1"/>
        <end position="38"/>
    </location>
</feature>
<protein>
    <submittedName>
        <fullName evidence="2">Uncharacterized protein</fullName>
    </submittedName>
</protein>
<dbReference type="Proteomes" id="UP000218811">
    <property type="component" value="Unassembled WGS sequence"/>
</dbReference>
<feature type="compositionally biased region" description="Low complexity" evidence="1">
    <location>
        <begin position="74"/>
        <end position="87"/>
    </location>
</feature>
<reference evidence="2 3" key="1">
    <citation type="journal article" date="2012" name="Science">
        <title>The Paleozoic origin of enzymatic lignin decomposition reconstructed from 31 fungal genomes.</title>
        <authorList>
            <person name="Floudas D."/>
            <person name="Binder M."/>
            <person name="Riley R."/>
            <person name="Barry K."/>
            <person name="Blanchette R.A."/>
            <person name="Henrissat B."/>
            <person name="Martinez A.T."/>
            <person name="Otillar R."/>
            <person name="Spatafora J.W."/>
            <person name="Yadav J.S."/>
            <person name="Aerts A."/>
            <person name="Benoit I."/>
            <person name="Boyd A."/>
            <person name="Carlson A."/>
            <person name="Copeland A."/>
            <person name="Coutinho P.M."/>
            <person name="de Vries R.P."/>
            <person name="Ferreira P."/>
            <person name="Findley K."/>
            <person name="Foster B."/>
            <person name="Gaskell J."/>
            <person name="Glotzer D."/>
            <person name="Gorecki P."/>
            <person name="Heitman J."/>
            <person name="Hesse C."/>
            <person name="Hori C."/>
            <person name="Igarashi K."/>
            <person name="Jurgens J.A."/>
            <person name="Kallen N."/>
            <person name="Kersten P."/>
            <person name="Kohler A."/>
            <person name="Kuees U."/>
            <person name="Kumar T.K.A."/>
            <person name="Kuo A."/>
            <person name="LaButti K."/>
            <person name="Larrondo L.F."/>
            <person name="Lindquist E."/>
            <person name="Ling A."/>
            <person name="Lombard V."/>
            <person name="Lucas S."/>
            <person name="Lundell T."/>
            <person name="Martin R."/>
            <person name="McLaughlin D.J."/>
            <person name="Morgenstern I."/>
            <person name="Morin E."/>
            <person name="Murat C."/>
            <person name="Nagy L.G."/>
            <person name="Nolan M."/>
            <person name="Ohm R.A."/>
            <person name="Patyshakuliyeva A."/>
            <person name="Rokas A."/>
            <person name="Ruiz-Duenas F.J."/>
            <person name="Sabat G."/>
            <person name="Salamov A."/>
            <person name="Samejima M."/>
            <person name="Schmutz J."/>
            <person name="Slot J.C."/>
            <person name="St John F."/>
            <person name="Stenlid J."/>
            <person name="Sun H."/>
            <person name="Sun S."/>
            <person name="Syed K."/>
            <person name="Tsang A."/>
            <person name="Wiebenga A."/>
            <person name="Young D."/>
            <person name="Pisabarro A."/>
            <person name="Eastwood D.C."/>
            <person name="Martin F."/>
            <person name="Cullen D."/>
            <person name="Grigoriev I.V."/>
            <person name="Hibbett D.S."/>
        </authorList>
    </citation>
    <scope>NUCLEOTIDE SEQUENCE [LARGE SCALE GENOMIC DNA]</scope>
    <source>
        <strain evidence="2 3">MD-104</strain>
    </source>
</reference>
<organism evidence="2 3">
    <name type="scientific">Wolfiporia cocos (strain MD-104)</name>
    <name type="common">Brown rot fungus</name>
    <dbReference type="NCBI Taxonomy" id="742152"/>
    <lineage>
        <taxon>Eukaryota</taxon>
        <taxon>Fungi</taxon>
        <taxon>Dikarya</taxon>
        <taxon>Basidiomycota</taxon>
        <taxon>Agaricomycotina</taxon>
        <taxon>Agaricomycetes</taxon>
        <taxon>Polyporales</taxon>
        <taxon>Phaeolaceae</taxon>
        <taxon>Wolfiporia</taxon>
    </lineage>
</organism>
<feature type="region of interest" description="Disordered" evidence="1">
    <location>
        <begin position="63"/>
        <end position="98"/>
    </location>
</feature>
<dbReference type="AlphaFoldDB" id="A0A2H3J010"/>
<evidence type="ECO:0000313" key="3">
    <source>
        <dbReference type="Proteomes" id="UP000218811"/>
    </source>
</evidence>
<name>A0A2H3J010_WOLCO</name>
<feature type="compositionally biased region" description="Acidic residues" evidence="1">
    <location>
        <begin position="23"/>
        <end position="38"/>
    </location>
</feature>
<feature type="compositionally biased region" description="Polar residues" evidence="1">
    <location>
        <begin position="63"/>
        <end position="73"/>
    </location>
</feature>
<feature type="compositionally biased region" description="Basic residues" evidence="1">
    <location>
        <begin position="89"/>
        <end position="98"/>
    </location>
</feature>
<evidence type="ECO:0000313" key="2">
    <source>
        <dbReference type="EMBL" id="PCH35580.1"/>
    </source>
</evidence>
<accession>A0A2H3J010</accession>
<sequence length="98" mass="11342">MNKGTARGPLVKKHYVNEPEKDTVEEDEEDADVDEEDVDDLVELRKPVLKTLLRKMFEVQKQTKMATVSKSRWPTTTQTPTPIATQTRSRMKQSKPRE</sequence>
<gene>
    <name evidence="2" type="ORF">WOLCODRAFT_156281</name>
</gene>
<keyword evidence="3" id="KW-1185">Reference proteome</keyword>
<evidence type="ECO:0000256" key="1">
    <source>
        <dbReference type="SAM" id="MobiDB-lite"/>
    </source>
</evidence>